<organism evidence="1">
    <name type="scientific">Aegilops tauschii</name>
    <name type="common">Tausch's goatgrass</name>
    <name type="synonym">Aegilops squarrosa</name>
    <dbReference type="NCBI Taxonomy" id="37682"/>
    <lineage>
        <taxon>Eukaryota</taxon>
        <taxon>Viridiplantae</taxon>
        <taxon>Streptophyta</taxon>
        <taxon>Embryophyta</taxon>
        <taxon>Tracheophyta</taxon>
        <taxon>Spermatophyta</taxon>
        <taxon>Magnoliopsida</taxon>
        <taxon>Liliopsida</taxon>
        <taxon>Poales</taxon>
        <taxon>Poaceae</taxon>
        <taxon>BOP clade</taxon>
        <taxon>Pooideae</taxon>
        <taxon>Triticodae</taxon>
        <taxon>Triticeae</taxon>
        <taxon>Triticinae</taxon>
        <taxon>Aegilops</taxon>
    </lineage>
</organism>
<protein>
    <submittedName>
        <fullName evidence="1">Uncharacterized protein</fullName>
    </submittedName>
</protein>
<evidence type="ECO:0000313" key="1">
    <source>
        <dbReference type="EnsemblPlants" id="EMT13065"/>
    </source>
</evidence>
<accession>N1QV78</accession>
<sequence>MRTREEILGWMSEDRSSCAPTQDEQACDFLMWYDPEWPAPAQRSINALYADKLKAEDCKMELELMLADKISDMEEKEKKRQQKMISKTKAMKMELNKKDLFIWVLVGSNIALFAVLAVLIGLKM</sequence>
<name>N1QV78_AEGTA</name>
<dbReference type="EnsemblPlants" id="EMT13065">
    <property type="protein sequence ID" value="EMT13065"/>
    <property type="gene ID" value="F775_02695"/>
</dbReference>
<reference evidence="1" key="1">
    <citation type="submission" date="2015-06" db="UniProtKB">
        <authorList>
            <consortium name="EnsemblPlants"/>
        </authorList>
    </citation>
    <scope>IDENTIFICATION</scope>
</reference>
<dbReference type="AlphaFoldDB" id="N1QV78"/>
<proteinExistence type="predicted"/>